<gene>
    <name evidence="2" type="ORF">PVAP13_3NG033490</name>
</gene>
<evidence type="ECO:0000313" key="3">
    <source>
        <dbReference type="Proteomes" id="UP000823388"/>
    </source>
</evidence>
<evidence type="ECO:0000256" key="1">
    <source>
        <dbReference type="SAM" id="MobiDB-lite"/>
    </source>
</evidence>
<proteinExistence type="predicted"/>
<evidence type="ECO:0000313" key="2">
    <source>
        <dbReference type="EMBL" id="KAG2615030.1"/>
    </source>
</evidence>
<dbReference type="Proteomes" id="UP000823388">
    <property type="component" value="Chromosome 3N"/>
</dbReference>
<name>A0A8T0TW62_PANVG</name>
<accession>A0A8T0TW62</accession>
<organism evidence="2 3">
    <name type="scientific">Panicum virgatum</name>
    <name type="common">Blackwell switchgrass</name>
    <dbReference type="NCBI Taxonomy" id="38727"/>
    <lineage>
        <taxon>Eukaryota</taxon>
        <taxon>Viridiplantae</taxon>
        <taxon>Streptophyta</taxon>
        <taxon>Embryophyta</taxon>
        <taxon>Tracheophyta</taxon>
        <taxon>Spermatophyta</taxon>
        <taxon>Magnoliopsida</taxon>
        <taxon>Liliopsida</taxon>
        <taxon>Poales</taxon>
        <taxon>Poaceae</taxon>
        <taxon>PACMAD clade</taxon>
        <taxon>Panicoideae</taxon>
        <taxon>Panicodae</taxon>
        <taxon>Paniceae</taxon>
        <taxon>Panicinae</taxon>
        <taxon>Panicum</taxon>
        <taxon>Panicum sect. Hiantes</taxon>
    </lineage>
</organism>
<comment type="caution">
    <text evidence="2">The sequence shown here is derived from an EMBL/GenBank/DDBJ whole genome shotgun (WGS) entry which is preliminary data.</text>
</comment>
<feature type="region of interest" description="Disordered" evidence="1">
    <location>
        <begin position="76"/>
        <end position="101"/>
    </location>
</feature>
<sequence>MKRRPRRRVALRRLRLPTPSPCRWWTVILDECRRRLGANDEEDEDDGGVIAGVVRVCKHDEEDEGEVITGMVQTRGLDEEDRDASEVATRGVAVPPAAGPR</sequence>
<dbReference type="EMBL" id="CM029042">
    <property type="protein sequence ID" value="KAG2615030.1"/>
    <property type="molecule type" value="Genomic_DNA"/>
</dbReference>
<keyword evidence="3" id="KW-1185">Reference proteome</keyword>
<dbReference type="AlphaFoldDB" id="A0A8T0TW62"/>
<protein>
    <submittedName>
        <fullName evidence="2">Uncharacterized protein</fullName>
    </submittedName>
</protein>
<reference evidence="2" key="1">
    <citation type="submission" date="2020-05" db="EMBL/GenBank/DDBJ databases">
        <title>WGS assembly of Panicum virgatum.</title>
        <authorList>
            <person name="Lovell J.T."/>
            <person name="Jenkins J."/>
            <person name="Shu S."/>
            <person name="Juenger T.E."/>
            <person name="Schmutz J."/>
        </authorList>
    </citation>
    <scope>NUCLEOTIDE SEQUENCE</scope>
    <source>
        <strain evidence="2">AP13</strain>
    </source>
</reference>